<evidence type="ECO:0000256" key="2">
    <source>
        <dbReference type="ARBA" id="ARBA00023043"/>
    </source>
</evidence>
<name>A0AAD9J2S1_9ANNE</name>
<accession>A0AAD9J2S1</accession>
<dbReference type="Proteomes" id="UP001208570">
    <property type="component" value="Unassembled WGS sequence"/>
</dbReference>
<dbReference type="GO" id="GO:0085020">
    <property type="term" value="P:protein K6-linked ubiquitination"/>
    <property type="evidence" value="ECO:0007669"/>
    <property type="project" value="TreeGrafter"/>
</dbReference>
<dbReference type="Gene3D" id="1.25.40.20">
    <property type="entry name" value="Ankyrin repeat-containing domain"/>
    <property type="match status" value="3"/>
</dbReference>
<dbReference type="SMART" id="SM00248">
    <property type="entry name" value="ANK"/>
    <property type="match status" value="6"/>
</dbReference>
<dbReference type="AlphaFoldDB" id="A0AAD9J2S1"/>
<dbReference type="PANTHER" id="PTHR24171:SF8">
    <property type="entry name" value="BRCA1-ASSOCIATED RING DOMAIN PROTEIN 1"/>
    <property type="match status" value="1"/>
</dbReference>
<dbReference type="EMBL" id="JAODUP010000677">
    <property type="protein sequence ID" value="KAK2145499.1"/>
    <property type="molecule type" value="Genomic_DNA"/>
</dbReference>
<dbReference type="SUPFAM" id="SSF48403">
    <property type="entry name" value="Ankyrin repeat"/>
    <property type="match status" value="1"/>
</dbReference>
<dbReference type="GO" id="GO:0004842">
    <property type="term" value="F:ubiquitin-protein transferase activity"/>
    <property type="evidence" value="ECO:0007669"/>
    <property type="project" value="TreeGrafter"/>
</dbReference>
<organism evidence="5 6">
    <name type="scientific">Paralvinella palmiformis</name>
    <dbReference type="NCBI Taxonomy" id="53620"/>
    <lineage>
        <taxon>Eukaryota</taxon>
        <taxon>Metazoa</taxon>
        <taxon>Spiralia</taxon>
        <taxon>Lophotrochozoa</taxon>
        <taxon>Annelida</taxon>
        <taxon>Polychaeta</taxon>
        <taxon>Sedentaria</taxon>
        <taxon>Canalipalpata</taxon>
        <taxon>Terebellida</taxon>
        <taxon>Terebelliformia</taxon>
        <taxon>Alvinellidae</taxon>
        <taxon>Paralvinella</taxon>
    </lineage>
</organism>
<gene>
    <name evidence="5" type="ORF">LSH36_677g00034</name>
</gene>
<dbReference type="InterPro" id="IPR036770">
    <property type="entry name" value="Ankyrin_rpt-contain_sf"/>
</dbReference>
<evidence type="ECO:0000256" key="3">
    <source>
        <dbReference type="PROSITE-ProRule" id="PRU00023"/>
    </source>
</evidence>
<evidence type="ECO:0000313" key="5">
    <source>
        <dbReference type="EMBL" id="KAK2145499.1"/>
    </source>
</evidence>
<feature type="compositionally biased region" description="Basic and acidic residues" evidence="4">
    <location>
        <begin position="26"/>
        <end position="44"/>
    </location>
</feature>
<feature type="repeat" description="ANK" evidence="3">
    <location>
        <begin position="229"/>
        <end position="256"/>
    </location>
</feature>
<keyword evidence="6" id="KW-1185">Reference proteome</keyword>
<dbReference type="InterPro" id="IPR002110">
    <property type="entry name" value="Ankyrin_rpt"/>
</dbReference>
<evidence type="ECO:0000256" key="4">
    <source>
        <dbReference type="SAM" id="MobiDB-lite"/>
    </source>
</evidence>
<protein>
    <submittedName>
        <fullName evidence="5">Uncharacterized protein</fullName>
    </submittedName>
</protein>
<keyword evidence="2 3" id="KW-0040">ANK repeat</keyword>
<dbReference type="GO" id="GO:0031436">
    <property type="term" value="C:BRCA1-BARD1 complex"/>
    <property type="evidence" value="ECO:0007669"/>
    <property type="project" value="TreeGrafter"/>
</dbReference>
<dbReference type="GO" id="GO:0070531">
    <property type="term" value="C:BRCA1-A complex"/>
    <property type="evidence" value="ECO:0007669"/>
    <property type="project" value="TreeGrafter"/>
</dbReference>
<feature type="region of interest" description="Disordered" evidence="4">
    <location>
        <begin position="1"/>
        <end position="47"/>
    </location>
</feature>
<reference evidence="5" key="1">
    <citation type="journal article" date="2023" name="Mol. Biol. Evol.">
        <title>Third-Generation Sequencing Reveals the Adaptive Role of the Epigenome in Three Deep-Sea Polychaetes.</title>
        <authorList>
            <person name="Perez M."/>
            <person name="Aroh O."/>
            <person name="Sun Y."/>
            <person name="Lan Y."/>
            <person name="Juniper S.K."/>
            <person name="Young C.R."/>
            <person name="Angers B."/>
            <person name="Qian P.Y."/>
        </authorList>
    </citation>
    <scope>NUCLEOTIDE SEQUENCE</scope>
    <source>
        <strain evidence="5">P08H-3</strain>
    </source>
</reference>
<comment type="caution">
    <text evidence="5">The sequence shown here is derived from an EMBL/GenBank/DDBJ whole genome shotgun (WGS) entry which is preliminary data.</text>
</comment>
<evidence type="ECO:0000256" key="1">
    <source>
        <dbReference type="ARBA" id="ARBA00022737"/>
    </source>
</evidence>
<dbReference type="PROSITE" id="PS50088">
    <property type="entry name" value="ANK_REPEAT"/>
    <property type="match status" value="2"/>
</dbReference>
<dbReference type="PROSITE" id="PS50297">
    <property type="entry name" value="ANK_REP_REGION"/>
    <property type="match status" value="2"/>
</dbReference>
<feature type="repeat" description="ANK" evidence="3">
    <location>
        <begin position="171"/>
        <end position="203"/>
    </location>
</feature>
<sequence length="441" mass="49245">MSHQPEAGFTNDTDMVRMRSGSTRSSDADRERHPSLDGEQRPASDDVTNTSLLEFAACQFDVRRFDDVIDDISDVNDANDDGRNALHEMLEKYVTLDRMERAKVKGQMLVILSRLCERGLDVSAPVRSAKGPTSPNFRYAALHVVAKCIDCGDVIRTLIASGANVNMAEGHGRSALHLAVEGALLNNVKALLDGGADVSIKDEYGRHKPLELIITLIQHGADINDKDNSNRTTLHAAAKYSNVKVMRYLLAHGGEILKELLKYTSDVNKQSTVSMETPLHTAVRHHMTENVITLCESGNADVNIGDIFGDSPLHKAVKLEDWHLWLALLRSGGDPYRENSQGVTPISLLTRESNNLKSLVIQYRVQRMDEGIIGHYTLSVFDQTINLFRPKRHLAEIINRKRQMRNERSKTALEVCPFYEIRNHSFKAVHTCTIHICTVSS</sequence>
<proteinExistence type="predicted"/>
<evidence type="ECO:0000313" key="6">
    <source>
        <dbReference type="Proteomes" id="UP001208570"/>
    </source>
</evidence>
<keyword evidence="1" id="KW-0677">Repeat</keyword>
<dbReference type="Pfam" id="PF13637">
    <property type="entry name" value="Ank_4"/>
    <property type="match status" value="1"/>
</dbReference>
<dbReference type="Pfam" id="PF12796">
    <property type="entry name" value="Ank_2"/>
    <property type="match status" value="2"/>
</dbReference>
<dbReference type="PANTHER" id="PTHR24171">
    <property type="entry name" value="ANKYRIN REPEAT DOMAIN-CONTAINING PROTEIN 39-RELATED"/>
    <property type="match status" value="1"/>
</dbReference>